<dbReference type="HOGENOM" id="CLU_058421_2_1_5"/>
<dbReference type="PANTHER" id="PTHR33452:SF4">
    <property type="entry name" value="BLL4328 PROTEIN"/>
    <property type="match status" value="1"/>
</dbReference>
<keyword evidence="5 7" id="KW-1133">Transmembrane helix</keyword>
<proteinExistence type="inferred from homology"/>
<dbReference type="GO" id="GO:0005886">
    <property type="term" value="C:plasma membrane"/>
    <property type="evidence" value="ECO:0007669"/>
    <property type="project" value="UniProtKB-SubCell"/>
</dbReference>
<dbReference type="Proteomes" id="UP000019666">
    <property type="component" value="Unassembled WGS sequence"/>
</dbReference>
<evidence type="ECO:0000256" key="7">
    <source>
        <dbReference type="SAM" id="Phobius"/>
    </source>
</evidence>
<gene>
    <name evidence="8" type="ORF">Rumeso_04023</name>
</gene>
<dbReference type="RefSeq" id="WP_037277745.1">
    <property type="nucleotide sequence ID" value="NZ_KK088533.1"/>
</dbReference>
<evidence type="ECO:0000256" key="1">
    <source>
        <dbReference type="ARBA" id="ARBA00004651"/>
    </source>
</evidence>
<evidence type="ECO:0000313" key="8">
    <source>
        <dbReference type="EMBL" id="EYD74416.1"/>
    </source>
</evidence>
<comment type="caution">
    <text evidence="8">The sequence shown here is derived from an EMBL/GenBank/DDBJ whole genome shotgun (WGS) entry which is preliminary data.</text>
</comment>
<feature type="transmembrane region" description="Helical" evidence="7">
    <location>
        <begin position="102"/>
        <end position="122"/>
    </location>
</feature>
<name>A0A017HJ84_9RHOB</name>
<evidence type="ECO:0000256" key="2">
    <source>
        <dbReference type="ARBA" id="ARBA00006679"/>
    </source>
</evidence>
<keyword evidence="3" id="KW-1003">Cell membrane</keyword>
<keyword evidence="4 7" id="KW-0812">Transmembrane</keyword>
<comment type="similarity">
    <text evidence="2">Belongs to the DoxX family.</text>
</comment>
<dbReference type="InterPro" id="IPR051907">
    <property type="entry name" value="DoxX-like_oxidoreductase"/>
</dbReference>
<dbReference type="Pfam" id="PF07681">
    <property type="entry name" value="DoxX"/>
    <property type="match status" value="1"/>
</dbReference>
<accession>A0A017HJ84</accession>
<feature type="transmembrane region" description="Helical" evidence="7">
    <location>
        <begin position="71"/>
        <end position="90"/>
    </location>
</feature>
<dbReference type="AlphaFoldDB" id="A0A017HJ84"/>
<dbReference type="STRING" id="442562.Rumeso_04023"/>
<organism evidence="8 9">
    <name type="scientific">Rubellimicrobium mesophilum DSM 19309</name>
    <dbReference type="NCBI Taxonomy" id="442562"/>
    <lineage>
        <taxon>Bacteria</taxon>
        <taxon>Pseudomonadati</taxon>
        <taxon>Pseudomonadota</taxon>
        <taxon>Alphaproteobacteria</taxon>
        <taxon>Rhodobacterales</taxon>
        <taxon>Roseobacteraceae</taxon>
        <taxon>Rubellimicrobium</taxon>
    </lineage>
</organism>
<keyword evidence="6 7" id="KW-0472">Membrane</keyword>
<feature type="transmembrane region" description="Helical" evidence="7">
    <location>
        <begin position="44"/>
        <end position="64"/>
    </location>
</feature>
<protein>
    <submittedName>
        <fullName evidence="8">Putative membrane protein</fullName>
    </submittedName>
</protein>
<evidence type="ECO:0000256" key="5">
    <source>
        <dbReference type="ARBA" id="ARBA00022989"/>
    </source>
</evidence>
<comment type="subcellular location">
    <subcellularLocation>
        <location evidence="1">Cell membrane</location>
        <topology evidence="1">Multi-pass membrane protein</topology>
    </subcellularLocation>
</comment>
<dbReference type="PANTHER" id="PTHR33452">
    <property type="entry name" value="OXIDOREDUCTASE CATD-RELATED"/>
    <property type="match status" value="1"/>
</dbReference>
<keyword evidence="9" id="KW-1185">Reference proteome</keyword>
<evidence type="ECO:0000313" key="9">
    <source>
        <dbReference type="Proteomes" id="UP000019666"/>
    </source>
</evidence>
<dbReference type="InterPro" id="IPR032808">
    <property type="entry name" value="DoxX"/>
</dbReference>
<dbReference type="EMBL" id="AOSK01000115">
    <property type="protein sequence ID" value="EYD74416.1"/>
    <property type="molecule type" value="Genomic_DNA"/>
</dbReference>
<dbReference type="OrthoDB" id="9808524at2"/>
<evidence type="ECO:0000256" key="6">
    <source>
        <dbReference type="ARBA" id="ARBA00023136"/>
    </source>
</evidence>
<evidence type="ECO:0000256" key="3">
    <source>
        <dbReference type="ARBA" id="ARBA00022475"/>
    </source>
</evidence>
<reference evidence="8 9" key="1">
    <citation type="submission" date="2013-02" db="EMBL/GenBank/DDBJ databases">
        <authorList>
            <person name="Fiebig A."/>
            <person name="Goeker M."/>
            <person name="Klenk H.-P.P."/>
        </authorList>
    </citation>
    <scope>NUCLEOTIDE SEQUENCE [LARGE SCALE GENOMIC DNA]</scope>
    <source>
        <strain evidence="8 9">DSM 19309</strain>
    </source>
</reference>
<sequence length="140" mass="14997">MTRFLDTNAPRMLSVLRFVSALTFFAHGTQKVLWFPVSEMHPPVGSIFWIAGVLELVGGALLMLGLFTRPVAFILSGLMAAAYFIAHAPQSLYPALNGGDAAILYCFAFLYFVFAGGGVWSLDALLARARGSKVAVPVAA</sequence>
<evidence type="ECO:0000256" key="4">
    <source>
        <dbReference type="ARBA" id="ARBA00022692"/>
    </source>
</evidence>